<feature type="chain" id="PRO_5035721329" description="CD99 antigen-like protein 2" evidence="9">
    <location>
        <begin position="17"/>
        <end position="180"/>
    </location>
</feature>
<evidence type="ECO:0000256" key="3">
    <source>
        <dbReference type="ARBA" id="ARBA00022692"/>
    </source>
</evidence>
<evidence type="ECO:0000256" key="6">
    <source>
        <dbReference type="ARBA" id="ARBA00023136"/>
    </source>
</evidence>
<dbReference type="GO" id="GO:0072683">
    <property type="term" value="P:T cell extravasation"/>
    <property type="evidence" value="ECO:0007669"/>
    <property type="project" value="TreeGrafter"/>
</dbReference>
<name>A0A8T2K444_9PIPI</name>
<feature type="signal peptide" evidence="9">
    <location>
        <begin position="1"/>
        <end position="16"/>
    </location>
</feature>
<keyword evidence="5 8" id="KW-1133">Transmembrane helix</keyword>
<dbReference type="OrthoDB" id="8963727at2759"/>
<dbReference type="PANTHER" id="PTHR15076">
    <property type="entry name" value="CD99/MIC2 PROTEIN RELATED"/>
    <property type="match status" value="1"/>
</dbReference>
<feature type="region of interest" description="Disordered" evidence="7">
    <location>
        <begin position="33"/>
        <end position="113"/>
    </location>
</feature>
<evidence type="ECO:0000256" key="8">
    <source>
        <dbReference type="SAM" id="Phobius"/>
    </source>
</evidence>
<keyword evidence="6 8" id="KW-0472">Membrane</keyword>
<dbReference type="GO" id="GO:0005886">
    <property type="term" value="C:plasma membrane"/>
    <property type="evidence" value="ECO:0007669"/>
    <property type="project" value="TreeGrafter"/>
</dbReference>
<evidence type="ECO:0000256" key="9">
    <source>
        <dbReference type="SAM" id="SignalP"/>
    </source>
</evidence>
<evidence type="ECO:0000256" key="5">
    <source>
        <dbReference type="ARBA" id="ARBA00022989"/>
    </source>
</evidence>
<feature type="compositionally biased region" description="Basic and acidic residues" evidence="7">
    <location>
        <begin position="81"/>
        <end position="113"/>
    </location>
</feature>
<dbReference type="EMBL" id="JAACNH010000002">
    <property type="protein sequence ID" value="KAG8450564.1"/>
    <property type="molecule type" value="Genomic_DNA"/>
</dbReference>
<dbReference type="GO" id="GO:0034109">
    <property type="term" value="P:homotypic cell-cell adhesion"/>
    <property type="evidence" value="ECO:0007669"/>
    <property type="project" value="TreeGrafter"/>
</dbReference>
<feature type="region of interest" description="Disordered" evidence="7">
    <location>
        <begin position="152"/>
        <end position="180"/>
    </location>
</feature>
<organism evidence="10 11">
    <name type="scientific">Hymenochirus boettgeri</name>
    <name type="common">Congo dwarf clawed frog</name>
    <dbReference type="NCBI Taxonomy" id="247094"/>
    <lineage>
        <taxon>Eukaryota</taxon>
        <taxon>Metazoa</taxon>
        <taxon>Chordata</taxon>
        <taxon>Craniata</taxon>
        <taxon>Vertebrata</taxon>
        <taxon>Euteleostomi</taxon>
        <taxon>Amphibia</taxon>
        <taxon>Batrachia</taxon>
        <taxon>Anura</taxon>
        <taxon>Pipoidea</taxon>
        <taxon>Pipidae</taxon>
        <taxon>Pipinae</taxon>
        <taxon>Hymenochirus</taxon>
    </lineage>
</organism>
<feature type="transmembrane region" description="Helical" evidence="8">
    <location>
        <begin position="119"/>
        <end position="141"/>
    </location>
</feature>
<dbReference type="PANTHER" id="PTHR15076:SF15">
    <property type="entry name" value="CD99 ANTIGEN"/>
    <property type="match status" value="1"/>
</dbReference>
<dbReference type="Proteomes" id="UP000812440">
    <property type="component" value="Chromosome 2"/>
</dbReference>
<evidence type="ECO:0000313" key="11">
    <source>
        <dbReference type="Proteomes" id="UP000812440"/>
    </source>
</evidence>
<keyword evidence="3 8" id="KW-0812">Transmembrane</keyword>
<feature type="compositionally biased region" description="Gly residues" evidence="7">
    <location>
        <begin position="70"/>
        <end position="80"/>
    </location>
</feature>
<accession>A0A8T2K444</accession>
<comment type="similarity">
    <text evidence="2">Belongs to the CD99 family.</text>
</comment>
<dbReference type="Pfam" id="PF12301">
    <property type="entry name" value="CD99L2"/>
    <property type="match status" value="1"/>
</dbReference>
<evidence type="ECO:0000313" key="10">
    <source>
        <dbReference type="EMBL" id="KAG8450564.1"/>
    </source>
</evidence>
<evidence type="ECO:0000256" key="1">
    <source>
        <dbReference type="ARBA" id="ARBA00004479"/>
    </source>
</evidence>
<keyword evidence="4 9" id="KW-0732">Signal</keyword>
<feature type="compositionally biased region" description="Polar residues" evidence="7">
    <location>
        <begin position="165"/>
        <end position="174"/>
    </location>
</feature>
<dbReference type="AlphaFoldDB" id="A0A8T2K444"/>
<comment type="subcellular location">
    <subcellularLocation>
        <location evidence="1">Membrane</location>
        <topology evidence="1">Single-pass type I membrane protein</topology>
    </subcellularLocation>
</comment>
<evidence type="ECO:0000256" key="7">
    <source>
        <dbReference type="SAM" id="MobiDB-lite"/>
    </source>
</evidence>
<protein>
    <recommendedName>
        <fullName evidence="12">CD99 antigen-like protein 2</fullName>
    </recommendedName>
</protein>
<proteinExistence type="inferred from homology"/>
<dbReference type="InterPro" id="IPR022078">
    <property type="entry name" value="CD99L2"/>
</dbReference>
<keyword evidence="11" id="KW-1185">Reference proteome</keyword>
<evidence type="ECO:0000256" key="2">
    <source>
        <dbReference type="ARBA" id="ARBA00008763"/>
    </source>
</evidence>
<gene>
    <name evidence="10" type="ORF">GDO86_003004</name>
</gene>
<dbReference type="GO" id="GO:2000391">
    <property type="term" value="P:positive regulation of neutrophil extravasation"/>
    <property type="evidence" value="ECO:0007669"/>
    <property type="project" value="TreeGrafter"/>
</dbReference>
<sequence>MVLLFSLAWLTVTIRGQSDFELGQAFDVTADVTTKKTPSPTQKPVDDDDFNLEDAFGHDANKPTAKPKPSGGGAHVGNGELGDKDLFDDSKPLPDDHSDRDYQPSTDGHEKNQGEQTNMIAGIVGAVGAAAVGAVSSFIAYQKKKLCFKQSEGDPENVNMESHKGNQSNPQVRTSLLHKI</sequence>
<reference evidence="10" key="1">
    <citation type="thesis" date="2020" institute="ProQuest LLC" country="789 East Eisenhower Parkway, Ann Arbor, MI, USA">
        <title>Comparative Genomics and Chromosome Evolution.</title>
        <authorList>
            <person name="Mudd A.B."/>
        </authorList>
    </citation>
    <scope>NUCLEOTIDE SEQUENCE</scope>
    <source>
        <strain evidence="10">Female2</strain>
        <tissue evidence="10">Blood</tissue>
    </source>
</reference>
<evidence type="ECO:0008006" key="12">
    <source>
        <dbReference type="Google" id="ProtNLM"/>
    </source>
</evidence>
<evidence type="ECO:0000256" key="4">
    <source>
        <dbReference type="ARBA" id="ARBA00022729"/>
    </source>
</evidence>
<comment type="caution">
    <text evidence="10">The sequence shown here is derived from an EMBL/GenBank/DDBJ whole genome shotgun (WGS) entry which is preliminary data.</text>
</comment>